<proteinExistence type="predicted"/>
<evidence type="ECO:0008006" key="2">
    <source>
        <dbReference type="Google" id="ProtNLM"/>
    </source>
</evidence>
<organism evidence="1">
    <name type="scientific">hydrothermal vent metagenome</name>
    <dbReference type="NCBI Taxonomy" id="652676"/>
    <lineage>
        <taxon>unclassified sequences</taxon>
        <taxon>metagenomes</taxon>
        <taxon>ecological metagenomes</taxon>
    </lineage>
</organism>
<reference evidence="1" key="1">
    <citation type="submission" date="2016-10" db="EMBL/GenBank/DDBJ databases">
        <authorList>
            <person name="de Groot N.N."/>
        </authorList>
    </citation>
    <scope>NUCLEOTIDE SEQUENCE</scope>
</reference>
<protein>
    <recommendedName>
        <fullName evidence="2">Nitrous oxide reductase maturation protein, outer-membrane lipoprotein NosL</fullName>
    </recommendedName>
</protein>
<dbReference type="PANTHER" id="PTHR41247:SF1">
    <property type="entry name" value="HTH-TYPE TRANSCRIPTIONAL REPRESSOR YCNK"/>
    <property type="match status" value="1"/>
</dbReference>
<gene>
    <name evidence="1" type="ORF">MNB_SV-9-36</name>
</gene>
<dbReference type="SUPFAM" id="SSF160387">
    <property type="entry name" value="NosL/MerB-like"/>
    <property type="match status" value="1"/>
</dbReference>
<dbReference type="Gene3D" id="3.30.70.2050">
    <property type="match status" value="1"/>
</dbReference>
<name>A0A1W1BNK7_9ZZZZ</name>
<accession>A0A1W1BNK7</accession>
<dbReference type="AlphaFoldDB" id="A0A1W1BNK7"/>
<dbReference type="InterPro" id="IPR008719">
    <property type="entry name" value="N2O_reductase_NosL"/>
</dbReference>
<dbReference type="PANTHER" id="PTHR41247">
    <property type="entry name" value="HTH-TYPE TRANSCRIPTIONAL REPRESSOR YCNK"/>
    <property type="match status" value="1"/>
</dbReference>
<dbReference type="EMBL" id="FPHG01000027">
    <property type="protein sequence ID" value="SFV55093.1"/>
    <property type="molecule type" value="Genomic_DNA"/>
</dbReference>
<sequence>MKKVLLLILVMSGLSTVVNAQMKCGEGKCGSAMSGGEKPKMMKDRFQSVSVDKAIILQNGDAKLSCPSCGMNLPKFYKTNHSAKVDGKVKQYCSIHCLVGDMNRGLKVEDIKVVDVKSLKFINAKDAFYVVGSSKKGTMSKVSKYAFALEKDAKEFAKNSGGKVMNFDEAVKKAQDDFKK</sequence>
<dbReference type="Pfam" id="PF05573">
    <property type="entry name" value="NosL"/>
    <property type="match status" value="1"/>
</dbReference>
<evidence type="ECO:0000313" key="1">
    <source>
        <dbReference type="EMBL" id="SFV55093.1"/>
    </source>
</evidence>